<dbReference type="EMBL" id="WLZY01000004">
    <property type="protein sequence ID" value="NDL57916.1"/>
    <property type="molecule type" value="Genomic_DNA"/>
</dbReference>
<comment type="caution">
    <text evidence="2">The sequence shown here is derived from an EMBL/GenBank/DDBJ whole genome shotgun (WGS) entry which is preliminary data.</text>
</comment>
<protein>
    <submittedName>
        <fullName evidence="2">Uncharacterized protein</fullName>
    </submittedName>
</protein>
<feature type="region of interest" description="Disordered" evidence="1">
    <location>
        <begin position="29"/>
        <end position="48"/>
    </location>
</feature>
<proteinExistence type="predicted"/>
<evidence type="ECO:0000313" key="3">
    <source>
        <dbReference type="Proteomes" id="UP000460435"/>
    </source>
</evidence>
<sequence length="63" mass="6890">MGFRPAQAGGLLTAAQSEGLDALLDHIHHTETTDPHGQRWPRSKPHDDKTAALVTFHGHGQDR</sequence>
<name>A0A7K3M3U7_9ACTN</name>
<organism evidence="2 3">
    <name type="scientific">Phytoactinopolyspora mesophila</name>
    <dbReference type="NCBI Taxonomy" id="2650750"/>
    <lineage>
        <taxon>Bacteria</taxon>
        <taxon>Bacillati</taxon>
        <taxon>Actinomycetota</taxon>
        <taxon>Actinomycetes</taxon>
        <taxon>Jiangellales</taxon>
        <taxon>Jiangellaceae</taxon>
        <taxon>Phytoactinopolyspora</taxon>
    </lineage>
</organism>
<evidence type="ECO:0000313" key="2">
    <source>
        <dbReference type="EMBL" id="NDL57916.1"/>
    </source>
</evidence>
<evidence type="ECO:0000256" key="1">
    <source>
        <dbReference type="SAM" id="MobiDB-lite"/>
    </source>
</evidence>
<dbReference type="Proteomes" id="UP000460435">
    <property type="component" value="Unassembled WGS sequence"/>
</dbReference>
<dbReference type="AlphaFoldDB" id="A0A7K3M3U7"/>
<gene>
    <name evidence="2" type="ORF">F7O44_12605</name>
</gene>
<accession>A0A7K3M3U7</accession>
<keyword evidence="3" id="KW-1185">Reference proteome</keyword>
<reference evidence="2 3" key="1">
    <citation type="submission" date="2019-11" db="EMBL/GenBank/DDBJ databases">
        <authorList>
            <person name="Li X.-J."/>
            <person name="Feng X.-M."/>
        </authorList>
    </citation>
    <scope>NUCLEOTIDE SEQUENCE [LARGE SCALE GENOMIC DNA]</scope>
    <source>
        <strain evidence="2 3">XMNu-373</strain>
    </source>
</reference>
<dbReference type="RefSeq" id="WP_162450626.1">
    <property type="nucleotide sequence ID" value="NZ_WLZY01000004.1"/>
</dbReference>